<keyword evidence="2" id="KW-0805">Transcription regulation</keyword>
<dbReference type="PROSITE" id="PS50931">
    <property type="entry name" value="HTH_LYSR"/>
    <property type="match status" value="1"/>
</dbReference>
<evidence type="ECO:0000256" key="1">
    <source>
        <dbReference type="ARBA" id="ARBA00009437"/>
    </source>
</evidence>
<proteinExistence type="inferred from homology"/>
<evidence type="ECO:0000256" key="4">
    <source>
        <dbReference type="ARBA" id="ARBA00023163"/>
    </source>
</evidence>
<dbReference type="EMBL" id="JBHSPR010000064">
    <property type="protein sequence ID" value="MFC6022683.1"/>
    <property type="molecule type" value="Genomic_DNA"/>
</dbReference>
<dbReference type="Proteomes" id="UP001596203">
    <property type="component" value="Unassembled WGS sequence"/>
</dbReference>
<comment type="similarity">
    <text evidence="1">Belongs to the LysR transcriptional regulatory family.</text>
</comment>
<feature type="domain" description="HTH lysR-type" evidence="5">
    <location>
        <begin position="1"/>
        <end position="51"/>
    </location>
</feature>
<name>A0ABW1KPC8_9ACTN</name>
<dbReference type="InterPro" id="IPR000847">
    <property type="entry name" value="LysR_HTH_N"/>
</dbReference>
<dbReference type="Gene3D" id="3.40.190.290">
    <property type="match status" value="1"/>
</dbReference>
<dbReference type="CDD" id="cd05466">
    <property type="entry name" value="PBP2_LTTR_substrate"/>
    <property type="match status" value="1"/>
</dbReference>
<reference evidence="7" key="1">
    <citation type="journal article" date="2019" name="Int. J. Syst. Evol. Microbiol.">
        <title>The Global Catalogue of Microorganisms (GCM) 10K type strain sequencing project: providing services to taxonomists for standard genome sequencing and annotation.</title>
        <authorList>
            <consortium name="The Broad Institute Genomics Platform"/>
            <consortium name="The Broad Institute Genome Sequencing Center for Infectious Disease"/>
            <person name="Wu L."/>
            <person name="Ma J."/>
        </authorList>
    </citation>
    <scope>NUCLEOTIDE SEQUENCE [LARGE SCALE GENOMIC DNA]</scope>
    <source>
        <strain evidence="7">ZS-35-S2</strain>
    </source>
</reference>
<evidence type="ECO:0000256" key="3">
    <source>
        <dbReference type="ARBA" id="ARBA00023125"/>
    </source>
</evidence>
<keyword evidence="3" id="KW-0238">DNA-binding</keyword>
<dbReference type="SUPFAM" id="SSF53850">
    <property type="entry name" value="Periplasmic binding protein-like II"/>
    <property type="match status" value="1"/>
</dbReference>
<keyword evidence="7" id="KW-1185">Reference proteome</keyword>
<evidence type="ECO:0000313" key="6">
    <source>
        <dbReference type="EMBL" id="MFC6022683.1"/>
    </source>
</evidence>
<dbReference type="InterPro" id="IPR036388">
    <property type="entry name" value="WH-like_DNA-bd_sf"/>
</dbReference>
<accession>A0ABW1KPC8</accession>
<evidence type="ECO:0000256" key="2">
    <source>
        <dbReference type="ARBA" id="ARBA00023015"/>
    </source>
</evidence>
<dbReference type="RefSeq" id="WP_377432431.1">
    <property type="nucleotide sequence ID" value="NZ_JBHSPR010000064.1"/>
</dbReference>
<dbReference type="SUPFAM" id="SSF46785">
    <property type="entry name" value="Winged helix' DNA-binding domain"/>
    <property type="match status" value="1"/>
</dbReference>
<dbReference type="PANTHER" id="PTHR30346:SF28">
    <property type="entry name" value="HTH-TYPE TRANSCRIPTIONAL REGULATOR CYNR"/>
    <property type="match status" value="1"/>
</dbReference>
<sequence>MFRAIAEEKHFGRAAQRLFMGQPSVSQQLQRLEAEVGVRLVHRSSRKVELTAAGVVFLREVEMIFADVERAVRLARQVAAGREGALRVATNYPASRLLLLPLLEQLRRTEPQLGMLLREMSTTDQVPAIARGDLDLGLVYGPVDHPEVSARHLLEVPVVATVRAGHPLSEKTTLSYQEIGRHRYLTGYRGGGTRIEEALLNTAARHGVRLVPSHGINESSGYLLELEATDAIGFSSALRGEQNRASGMHVLRLTPTEPQLQIQVAWRRQAEEPAVNIVVEHLVRLAEDARRGG</sequence>
<dbReference type="Pfam" id="PF00126">
    <property type="entry name" value="HTH_1"/>
    <property type="match status" value="1"/>
</dbReference>
<evidence type="ECO:0000259" key="5">
    <source>
        <dbReference type="PROSITE" id="PS50931"/>
    </source>
</evidence>
<dbReference type="Gene3D" id="1.10.10.10">
    <property type="entry name" value="Winged helix-like DNA-binding domain superfamily/Winged helix DNA-binding domain"/>
    <property type="match status" value="1"/>
</dbReference>
<keyword evidence="4" id="KW-0804">Transcription</keyword>
<dbReference type="PRINTS" id="PR00039">
    <property type="entry name" value="HTHLYSR"/>
</dbReference>
<comment type="caution">
    <text evidence="6">The sequence shown here is derived from an EMBL/GenBank/DDBJ whole genome shotgun (WGS) entry which is preliminary data.</text>
</comment>
<dbReference type="InterPro" id="IPR036390">
    <property type="entry name" value="WH_DNA-bd_sf"/>
</dbReference>
<dbReference type="PANTHER" id="PTHR30346">
    <property type="entry name" value="TRANSCRIPTIONAL DUAL REGULATOR HCAR-RELATED"/>
    <property type="match status" value="1"/>
</dbReference>
<dbReference type="Pfam" id="PF03466">
    <property type="entry name" value="LysR_substrate"/>
    <property type="match status" value="1"/>
</dbReference>
<evidence type="ECO:0000313" key="7">
    <source>
        <dbReference type="Proteomes" id="UP001596203"/>
    </source>
</evidence>
<dbReference type="InterPro" id="IPR005119">
    <property type="entry name" value="LysR_subst-bd"/>
</dbReference>
<protein>
    <submittedName>
        <fullName evidence="6">LysR substrate-binding domain-containing protein</fullName>
    </submittedName>
</protein>
<gene>
    <name evidence="6" type="ORF">ACFP2T_41830</name>
</gene>
<organism evidence="6 7">
    <name type="scientific">Plantactinospora solaniradicis</name>
    <dbReference type="NCBI Taxonomy" id="1723736"/>
    <lineage>
        <taxon>Bacteria</taxon>
        <taxon>Bacillati</taxon>
        <taxon>Actinomycetota</taxon>
        <taxon>Actinomycetes</taxon>
        <taxon>Micromonosporales</taxon>
        <taxon>Micromonosporaceae</taxon>
        <taxon>Plantactinospora</taxon>
    </lineage>
</organism>